<evidence type="ECO:0000256" key="10">
    <source>
        <dbReference type="HAMAP-Rule" id="MF_00019"/>
    </source>
</evidence>
<dbReference type="Proteomes" id="UP000593910">
    <property type="component" value="Chromosome"/>
</dbReference>
<dbReference type="HAMAP" id="MF_00019">
    <property type="entry name" value="PlsX"/>
    <property type="match status" value="1"/>
</dbReference>
<protein>
    <recommendedName>
        <fullName evidence="8 10">Phosphate acyltransferase</fullName>
        <ecNumber evidence="8 10">2.3.1.274</ecNumber>
    </recommendedName>
    <alternativeName>
        <fullName evidence="10">Acyl-ACP phosphotransacylase</fullName>
    </alternativeName>
    <alternativeName>
        <fullName evidence="10">Acyl-[acyl-carrier-protein]--phosphate acyltransferase</fullName>
    </alternativeName>
    <alternativeName>
        <fullName evidence="10">Phosphate-acyl-ACP acyltransferase</fullName>
    </alternativeName>
</protein>
<dbReference type="InterPro" id="IPR012281">
    <property type="entry name" value="Phospholipid_synth_PlsX-like"/>
</dbReference>
<evidence type="ECO:0000256" key="9">
    <source>
        <dbReference type="ARBA" id="ARBA00046608"/>
    </source>
</evidence>
<dbReference type="PANTHER" id="PTHR30100">
    <property type="entry name" value="FATTY ACID/PHOSPHOLIPID SYNTHESIS PROTEIN PLSX"/>
    <property type="match status" value="1"/>
</dbReference>
<evidence type="ECO:0000256" key="1">
    <source>
        <dbReference type="ARBA" id="ARBA00001232"/>
    </source>
</evidence>
<dbReference type="UniPathway" id="UPA00085"/>
<dbReference type="GO" id="GO:0043811">
    <property type="term" value="F:phosphate:acyl-[acyl carrier protein] acyltransferase activity"/>
    <property type="evidence" value="ECO:0007669"/>
    <property type="project" value="UniProtKB-UniRule"/>
</dbReference>
<keyword evidence="2 10" id="KW-0963">Cytoplasm</keyword>
<comment type="subcellular location">
    <subcellularLocation>
        <location evidence="10">Cytoplasm</location>
    </subcellularLocation>
    <text evidence="10">Associated with the membrane possibly through PlsY.</text>
</comment>
<organism evidence="11 12">
    <name type="scientific">Sulfurimonas marina</name>
    <dbReference type="NCBI Taxonomy" id="2590551"/>
    <lineage>
        <taxon>Bacteria</taxon>
        <taxon>Pseudomonadati</taxon>
        <taxon>Campylobacterota</taxon>
        <taxon>Epsilonproteobacteria</taxon>
        <taxon>Campylobacterales</taxon>
        <taxon>Sulfurimonadaceae</taxon>
        <taxon>Sulfurimonas</taxon>
    </lineage>
</organism>
<gene>
    <name evidence="10 11" type="primary">plsX</name>
    <name evidence="11" type="ORF">FJR03_01960</name>
</gene>
<sequence>MVTIAIDAMGGDFGPEPIVKGCLKALKRKDFTPILVGNKEEILSLLPKKLPKSYRDKISIVDADDVISMSDAATDAVKRKESTIYKAVELVKNGEAHGVVSAGHSGATMTLATLRLGRLKGVSRPALVTLMPTRTGRRSVVLDVGANVDSKPEHLAEFAVMGGCYAEDVLNVEEPSIGLLANGEEDSKGNELTKATFKLLQGYRGFKGNVEGSDIFNGSCDVITCDGFVGNLVLKASEGVASTISALIKDYIRKSPVAITGALLMRKVFKLLKKEIDYAEIGGAPLIGIKGCAIVSHGKSNARAIENAIYQAIRYVDTGVNKHIEARIAELKQKEA</sequence>
<dbReference type="Pfam" id="PF02504">
    <property type="entry name" value="FA_synthesis"/>
    <property type="match status" value="1"/>
</dbReference>
<evidence type="ECO:0000256" key="6">
    <source>
        <dbReference type="ARBA" id="ARBA00023209"/>
    </source>
</evidence>
<keyword evidence="6 10" id="KW-0594">Phospholipid biosynthesis</keyword>
<dbReference type="RefSeq" id="WP_193113989.1">
    <property type="nucleotide sequence ID" value="NZ_CP041165.1"/>
</dbReference>
<dbReference type="SUPFAM" id="SSF53659">
    <property type="entry name" value="Isocitrate/Isopropylmalate dehydrogenase-like"/>
    <property type="match status" value="1"/>
</dbReference>
<dbReference type="GO" id="GO:0005737">
    <property type="term" value="C:cytoplasm"/>
    <property type="evidence" value="ECO:0007669"/>
    <property type="project" value="UniProtKB-SubCell"/>
</dbReference>
<evidence type="ECO:0000256" key="7">
    <source>
        <dbReference type="ARBA" id="ARBA00023264"/>
    </source>
</evidence>
<evidence type="ECO:0000256" key="2">
    <source>
        <dbReference type="ARBA" id="ARBA00022490"/>
    </source>
</evidence>
<evidence type="ECO:0000313" key="12">
    <source>
        <dbReference type="Proteomes" id="UP000593910"/>
    </source>
</evidence>
<name>A0A7M1AT24_9BACT</name>
<dbReference type="EC" id="2.3.1.274" evidence="8 10"/>
<dbReference type="EMBL" id="CP041165">
    <property type="protein sequence ID" value="QOP40569.1"/>
    <property type="molecule type" value="Genomic_DNA"/>
</dbReference>
<comment type="similarity">
    <text evidence="10">Belongs to the PlsX family.</text>
</comment>
<keyword evidence="4 10" id="KW-0808">Transferase</keyword>
<comment type="pathway">
    <text evidence="10">Lipid metabolism; phospholipid metabolism.</text>
</comment>
<dbReference type="InterPro" id="IPR003664">
    <property type="entry name" value="FA_synthesis"/>
</dbReference>
<keyword evidence="12" id="KW-1185">Reference proteome</keyword>
<keyword evidence="7 10" id="KW-1208">Phospholipid metabolism</keyword>
<dbReference type="Gene3D" id="3.40.718.10">
    <property type="entry name" value="Isopropylmalate Dehydrogenase"/>
    <property type="match status" value="1"/>
</dbReference>
<keyword evidence="3 10" id="KW-0444">Lipid biosynthesis</keyword>
<evidence type="ECO:0000256" key="4">
    <source>
        <dbReference type="ARBA" id="ARBA00022679"/>
    </source>
</evidence>
<dbReference type="PANTHER" id="PTHR30100:SF1">
    <property type="entry name" value="PHOSPHATE ACYLTRANSFERASE"/>
    <property type="match status" value="1"/>
</dbReference>
<dbReference type="PIRSF" id="PIRSF002465">
    <property type="entry name" value="Phsphlp_syn_PlsX"/>
    <property type="match status" value="1"/>
</dbReference>
<reference evidence="11 12" key="1">
    <citation type="submission" date="2019-06" db="EMBL/GenBank/DDBJ databases">
        <title>Sulfurimonas gotlandica sp. nov., a chemoautotrophic and psychrotolerant epsilonproteobacterium isolated from a pelagic redoxcline, and an emended description of the genus Sulfurimonas.</title>
        <authorList>
            <person name="Wang S."/>
            <person name="Jiang L."/>
            <person name="Shao Z."/>
        </authorList>
    </citation>
    <scope>NUCLEOTIDE SEQUENCE [LARGE SCALE GENOMIC DNA]</scope>
    <source>
        <strain evidence="11 12">B2</strain>
    </source>
</reference>
<comment type="subunit">
    <text evidence="9 10">Homodimer. Probably interacts with PlsY.</text>
</comment>
<dbReference type="GO" id="GO:0008654">
    <property type="term" value="P:phospholipid biosynthetic process"/>
    <property type="evidence" value="ECO:0007669"/>
    <property type="project" value="UniProtKB-KW"/>
</dbReference>
<keyword evidence="5 10" id="KW-0443">Lipid metabolism</keyword>
<evidence type="ECO:0000256" key="5">
    <source>
        <dbReference type="ARBA" id="ARBA00023098"/>
    </source>
</evidence>
<evidence type="ECO:0000256" key="3">
    <source>
        <dbReference type="ARBA" id="ARBA00022516"/>
    </source>
</evidence>
<dbReference type="KEGG" id="smax:FJR03_01960"/>
<keyword evidence="11" id="KW-0012">Acyltransferase</keyword>
<comment type="function">
    <text evidence="10">Catalyzes the reversible formation of acyl-phosphate (acyl-PO(4)) from acyl-[acyl-carrier-protein] (acyl-ACP). This enzyme utilizes acyl-ACP as fatty acyl donor, but not acyl-CoA.</text>
</comment>
<accession>A0A7M1AT24</accession>
<dbReference type="NCBIfam" id="TIGR00182">
    <property type="entry name" value="plsX"/>
    <property type="match status" value="1"/>
</dbReference>
<dbReference type="GO" id="GO:0006633">
    <property type="term" value="P:fatty acid biosynthetic process"/>
    <property type="evidence" value="ECO:0007669"/>
    <property type="project" value="UniProtKB-UniRule"/>
</dbReference>
<proteinExistence type="inferred from homology"/>
<comment type="catalytic activity">
    <reaction evidence="1 10">
        <text>a fatty acyl-[ACP] + phosphate = an acyl phosphate + holo-[ACP]</text>
        <dbReference type="Rhea" id="RHEA:42292"/>
        <dbReference type="Rhea" id="RHEA-COMP:9685"/>
        <dbReference type="Rhea" id="RHEA-COMP:14125"/>
        <dbReference type="ChEBI" id="CHEBI:43474"/>
        <dbReference type="ChEBI" id="CHEBI:59918"/>
        <dbReference type="ChEBI" id="CHEBI:64479"/>
        <dbReference type="ChEBI" id="CHEBI:138651"/>
        <dbReference type="EC" id="2.3.1.274"/>
    </reaction>
</comment>
<dbReference type="AlphaFoldDB" id="A0A7M1AT24"/>
<evidence type="ECO:0000256" key="8">
    <source>
        <dbReference type="ARBA" id="ARBA00024069"/>
    </source>
</evidence>
<evidence type="ECO:0000313" key="11">
    <source>
        <dbReference type="EMBL" id="QOP40569.1"/>
    </source>
</evidence>